<feature type="compositionally biased region" description="Low complexity" evidence="2">
    <location>
        <begin position="94"/>
        <end position="103"/>
    </location>
</feature>
<feature type="region of interest" description="Disordered" evidence="2">
    <location>
        <begin position="84"/>
        <end position="103"/>
    </location>
</feature>
<evidence type="ECO:0000256" key="2">
    <source>
        <dbReference type="SAM" id="MobiDB-lite"/>
    </source>
</evidence>
<sequence length="103" mass="11192">MGFGSTAKKLQQVADMAEDVYARLNKLREQVSEMRETVVETQDRVDELDRELAEQRAILEALAEQRGIDVEAITAEVHVVDAEEVAAEEGSDGGDAADATTDA</sequence>
<evidence type="ECO:0000313" key="4">
    <source>
        <dbReference type="Proteomes" id="UP001597075"/>
    </source>
</evidence>
<reference evidence="3 4" key="1">
    <citation type="journal article" date="2019" name="Int. J. Syst. Evol. Microbiol.">
        <title>The Global Catalogue of Microorganisms (GCM) 10K type strain sequencing project: providing services to taxonomists for standard genome sequencing and annotation.</title>
        <authorList>
            <consortium name="The Broad Institute Genomics Platform"/>
            <consortium name="The Broad Institute Genome Sequencing Center for Infectious Disease"/>
            <person name="Wu L."/>
            <person name="Ma J."/>
        </authorList>
    </citation>
    <scope>NUCLEOTIDE SEQUENCE [LARGE SCALE GENOMIC DNA]</scope>
    <source>
        <strain evidence="3 4">CGMCC 1.10594</strain>
    </source>
</reference>
<proteinExistence type="predicted"/>
<dbReference type="InterPro" id="IPR043816">
    <property type="entry name" value="DUF5798"/>
</dbReference>
<protein>
    <submittedName>
        <fullName evidence="3">DUF5798 family protein</fullName>
    </submittedName>
</protein>
<dbReference type="EMBL" id="JBHUDL010000010">
    <property type="protein sequence ID" value="MFD1634293.1"/>
    <property type="molecule type" value="Genomic_DNA"/>
</dbReference>
<dbReference type="AlphaFoldDB" id="A0ABD6D0V5"/>
<dbReference type="RefSeq" id="WP_256404547.1">
    <property type="nucleotide sequence ID" value="NZ_CP187151.1"/>
</dbReference>
<dbReference type="Pfam" id="PF19111">
    <property type="entry name" value="DUF5798"/>
    <property type="match status" value="1"/>
</dbReference>
<keyword evidence="4" id="KW-1185">Reference proteome</keyword>
<comment type="caution">
    <text evidence="3">The sequence shown here is derived from an EMBL/GenBank/DDBJ whole genome shotgun (WGS) entry which is preliminary data.</text>
</comment>
<gene>
    <name evidence="3" type="ORF">ACFSBJ_11205</name>
</gene>
<dbReference type="Proteomes" id="UP001597075">
    <property type="component" value="Unassembled WGS sequence"/>
</dbReference>
<accession>A0ABD6D0V5</accession>
<evidence type="ECO:0000313" key="3">
    <source>
        <dbReference type="EMBL" id="MFD1634293.1"/>
    </source>
</evidence>
<evidence type="ECO:0000256" key="1">
    <source>
        <dbReference type="SAM" id="Coils"/>
    </source>
</evidence>
<organism evidence="3 4">
    <name type="scientific">Haloplanus ruber</name>
    <dbReference type="NCBI Taxonomy" id="869892"/>
    <lineage>
        <taxon>Archaea</taxon>
        <taxon>Methanobacteriati</taxon>
        <taxon>Methanobacteriota</taxon>
        <taxon>Stenosarchaea group</taxon>
        <taxon>Halobacteria</taxon>
        <taxon>Halobacteriales</taxon>
        <taxon>Haloferacaceae</taxon>
        <taxon>Haloplanus</taxon>
    </lineage>
</organism>
<keyword evidence="1" id="KW-0175">Coiled coil</keyword>
<feature type="coiled-coil region" evidence="1">
    <location>
        <begin position="7"/>
        <end position="65"/>
    </location>
</feature>
<name>A0ABD6D0V5_9EURY</name>